<feature type="chain" id="PRO_5004033038" description="tyrosinase" evidence="12">
    <location>
        <begin position="19"/>
        <end position="659"/>
    </location>
</feature>
<dbReference type="Gene3D" id="1.10.1280.10">
    <property type="entry name" value="Di-copper center containing domain from catechol oxidase"/>
    <property type="match status" value="1"/>
</dbReference>
<comment type="similarity">
    <text evidence="2">Belongs to the tyrosinase family.</text>
</comment>
<evidence type="ECO:0000256" key="8">
    <source>
        <dbReference type="ARBA" id="ARBA00023101"/>
    </source>
</evidence>
<evidence type="ECO:0000313" key="16">
    <source>
        <dbReference type="Proteomes" id="UP000016931"/>
    </source>
</evidence>
<dbReference type="InterPro" id="IPR008922">
    <property type="entry name" value="Di-copper_centre_dom_sf"/>
</dbReference>
<dbReference type="PROSITE" id="PS00498">
    <property type="entry name" value="TYROSINASE_2"/>
    <property type="match status" value="1"/>
</dbReference>
<feature type="domain" description="Tyrosinase copper-binding" evidence="13">
    <location>
        <begin position="132"/>
        <end position="149"/>
    </location>
</feature>
<evidence type="ECO:0000256" key="1">
    <source>
        <dbReference type="ARBA" id="ARBA00001973"/>
    </source>
</evidence>
<keyword evidence="8" id="KW-0470">Melanin biosynthesis</keyword>
<dbReference type="HOGENOM" id="CLU_013691_3_0_1"/>
<dbReference type="AlphaFoldDB" id="M3D2B0"/>
<dbReference type="Pfam" id="PF00264">
    <property type="entry name" value="Tyrosinase"/>
    <property type="match status" value="1"/>
</dbReference>
<keyword evidence="6" id="KW-0186">Copper</keyword>
<comment type="cofactor">
    <cofactor evidence="1">
        <name>Cu(2+)</name>
        <dbReference type="ChEBI" id="CHEBI:29036"/>
    </cofactor>
</comment>
<evidence type="ECO:0000259" key="13">
    <source>
        <dbReference type="PROSITE" id="PS00497"/>
    </source>
</evidence>
<protein>
    <recommendedName>
        <fullName evidence="3">tyrosinase</fullName>
        <ecNumber evidence="3">1.14.18.1</ecNumber>
    </recommendedName>
</protein>
<accession>M3D2B0</accession>
<reference evidence="15 16" key="1">
    <citation type="journal article" date="2012" name="PLoS Pathog.">
        <title>Diverse lifestyles and strategies of plant pathogenesis encoded in the genomes of eighteen Dothideomycetes fungi.</title>
        <authorList>
            <person name="Ohm R.A."/>
            <person name="Feau N."/>
            <person name="Henrissat B."/>
            <person name="Schoch C.L."/>
            <person name="Horwitz B.A."/>
            <person name="Barry K.W."/>
            <person name="Condon B.J."/>
            <person name="Copeland A.C."/>
            <person name="Dhillon B."/>
            <person name="Glaser F."/>
            <person name="Hesse C.N."/>
            <person name="Kosti I."/>
            <person name="LaButti K."/>
            <person name="Lindquist E.A."/>
            <person name="Lucas S."/>
            <person name="Salamov A.A."/>
            <person name="Bradshaw R.E."/>
            <person name="Ciuffetti L."/>
            <person name="Hamelin R.C."/>
            <person name="Kema G.H.J."/>
            <person name="Lawrence C."/>
            <person name="Scott J.A."/>
            <person name="Spatafora J.W."/>
            <person name="Turgeon B.G."/>
            <person name="de Wit P.J.G.M."/>
            <person name="Zhong S."/>
            <person name="Goodwin S.B."/>
            <person name="Grigoriev I.V."/>
        </authorList>
    </citation>
    <scope>NUCLEOTIDE SEQUENCE [LARGE SCALE GENOMIC DNA]</scope>
    <source>
        <strain evidence="15 16">SO2202</strain>
    </source>
</reference>
<dbReference type="GeneID" id="27906064"/>
<keyword evidence="12" id="KW-0732">Signal</keyword>
<evidence type="ECO:0000256" key="3">
    <source>
        <dbReference type="ARBA" id="ARBA00011906"/>
    </source>
</evidence>
<evidence type="ECO:0000256" key="6">
    <source>
        <dbReference type="ARBA" id="ARBA00023008"/>
    </source>
</evidence>
<dbReference type="InterPro" id="IPR002227">
    <property type="entry name" value="Tyrosinase_Cu-bd"/>
</dbReference>
<gene>
    <name evidence="15" type="ORF">SEPMUDRAFT_44405</name>
</gene>
<dbReference type="Gene3D" id="2.60.310.20">
    <property type="match status" value="1"/>
</dbReference>
<dbReference type="GO" id="GO:0046872">
    <property type="term" value="F:metal ion binding"/>
    <property type="evidence" value="ECO:0007669"/>
    <property type="project" value="UniProtKB-KW"/>
</dbReference>
<dbReference type="SUPFAM" id="SSF48056">
    <property type="entry name" value="Di-copper centre-containing domain"/>
    <property type="match status" value="1"/>
</dbReference>
<feature type="signal peptide" evidence="12">
    <location>
        <begin position="1"/>
        <end position="18"/>
    </location>
</feature>
<dbReference type="GO" id="GO:0042438">
    <property type="term" value="P:melanin biosynthetic process"/>
    <property type="evidence" value="ECO:0007669"/>
    <property type="project" value="UniProtKB-KW"/>
</dbReference>
<dbReference type="GO" id="GO:0004503">
    <property type="term" value="F:tyrosinase activity"/>
    <property type="evidence" value="ECO:0007669"/>
    <property type="project" value="UniProtKB-EC"/>
</dbReference>
<dbReference type="PANTHER" id="PTHR11474">
    <property type="entry name" value="TYROSINASE FAMILY MEMBER"/>
    <property type="match status" value="1"/>
</dbReference>
<feature type="region of interest" description="Disordered" evidence="11">
    <location>
        <begin position="28"/>
        <end position="61"/>
    </location>
</feature>
<keyword evidence="7" id="KW-0503">Monooxygenase</keyword>
<keyword evidence="4" id="KW-0479">Metal-binding</keyword>
<dbReference type="Pfam" id="PF18132">
    <property type="entry name" value="Tyrosinase_C"/>
    <property type="match status" value="1"/>
</dbReference>
<evidence type="ECO:0000256" key="4">
    <source>
        <dbReference type="ARBA" id="ARBA00022723"/>
    </source>
</evidence>
<proteinExistence type="inferred from homology"/>
<dbReference type="PRINTS" id="PR00092">
    <property type="entry name" value="TYROSINASE"/>
</dbReference>
<evidence type="ECO:0000256" key="7">
    <source>
        <dbReference type="ARBA" id="ARBA00023033"/>
    </source>
</evidence>
<dbReference type="PANTHER" id="PTHR11474:SF76">
    <property type="entry name" value="SHKT DOMAIN-CONTAINING PROTEIN"/>
    <property type="match status" value="1"/>
</dbReference>
<keyword evidence="16" id="KW-1185">Reference proteome</keyword>
<evidence type="ECO:0000256" key="5">
    <source>
        <dbReference type="ARBA" id="ARBA00023002"/>
    </source>
</evidence>
<dbReference type="PROSITE" id="PS00497">
    <property type="entry name" value="TYROSINASE_1"/>
    <property type="match status" value="1"/>
</dbReference>
<evidence type="ECO:0000256" key="2">
    <source>
        <dbReference type="ARBA" id="ARBA00009928"/>
    </source>
</evidence>
<feature type="domain" description="Tyrosinase copper-binding" evidence="14">
    <location>
        <begin position="331"/>
        <end position="342"/>
    </location>
</feature>
<organism evidence="15 16">
    <name type="scientific">Sphaerulina musiva (strain SO2202)</name>
    <name type="common">Poplar stem canker fungus</name>
    <name type="synonym">Septoria musiva</name>
    <dbReference type="NCBI Taxonomy" id="692275"/>
    <lineage>
        <taxon>Eukaryota</taxon>
        <taxon>Fungi</taxon>
        <taxon>Dikarya</taxon>
        <taxon>Ascomycota</taxon>
        <taxon>Pezizomycotina</taxon>
        <taxon>Dothideomycetes</taxon>
        <taxon>Dothideomycetidae</taxon>
        <taxon>Mycosphaerellales</taxon>
        <taxon>Mycosphaerellaceae</taxon>
        <taxon>Sphaerulina</taxon>
    </lineage>
</organism>
<dbReference type="InterPro" id="IPR041640">
    <property type="entry name" value="Tyrosinase_C"/>
</dbReference>
<comment type="catalytic activity">
    <reaction evidence="9">
        <text>2 L-dopa + O2 = 2 L-dopaquinone + 2 H2O</text>
        <dbReference type="Rhea" id="RHEA:34287"/>
        <dbReference type="ChEBI" id="CHEBI:15377"/>
        <dbReference type="ChEBI" id="CHEBI:15379"/>
        <dbReference type="ChEBI" id="CHEBI:57504"/>
        <dbReference type="ChEBI" id="CHEBI:57924"/>
        <dbReference type="EC" id="1.14.18.1"/>
    </reaction>
</comment>
<evidence type="ECO:0000313" key="15">
    <source>
        <dbReference type="EMBL" id="EMF12375.1"/>
    </source>
</evidence>
<evidence type="ECO:0000256" key="11">
    <source>
        <dbReference type="SAM" id="MobiDB-lite"/>
    </source>
</evidence>
<sequence>MHIHSLLQLLWLTCLTIATSRFEHQVEGLPQPNQRLHLPLKKRQTNNGGGGGSYPVTGVQNAGTPPRLEIRELQKNADMFNIFLLGLARFHATPQKDPLSYYSTSSIHGRPFGIFDNVGPSPGTDQNGYCTHVSNLFLPWHRPYLALFEQLLFEHMVDCANEFPAGDDRDRYSQAASLVRLPYWDWAVKPESGSVLPDIVQQPRVQVSTPNGTQTIENPLFSYKFEDGSMEELSFDPFRSWDETKRYPTNQVASATSQNNLIGPLVEKQQENLANRVYNLLTFYSNFTQFSNEAWYGDQENIDSIEALHDLIHGITGKSGHMSFLDFAAFDPIFWLHHVNLDRFFAMWIVLYPDSSYVEPMAAASATFTIPKGSIQDADSPLEPFSRDTHGTKWTSTTVRDTTTFGYTYPETQTNNRADTISQINKLYGAGFQKSGGLGSTIHRRGDTNNTNEEKNVYAANPATTTTTTSADNDDANAEAHGFEIQGRQRRYSADLISNKHALVDGSYAIYLFVGDFDKENPRGWALEGNLAGTHVAFSRMGNNETNGSGSGSGSGNGDGHSAVVTGGRIPLTNILREKVRRGELESLEEESVERYLRGNLHWRAAKFDDTPIPLEDISDLSIIVSMAEVTPTSHENELPTRENFKKLARITQGRKGGC</sequence>
<dbReference type="STRING" id="692275.M3D2B0"/>
<evidence type="ECO:0000259" key="14">
    <source>
        <dbReference type="PROSITE" id="PS00498"/>
    </source>
</evidence>
<feature type="compositionally biased region" description="Gly residues" evidence="11">
    <location>
        <begin position="549"/>
        <end position="559"/>
    </location>
</feature>
<dbReference type="Proteomes" id="UP000016931">
    <property type="component" value="Unassembled WGS sequence"/>
</dbReference>
<dbReference type="EMBL" id="KB456264">
    <property type="protein sequence ID" value="EMF12375.1"/>
    <property type="molecule type" value="Genomic_DNA"/>
</dbReference>
<dbReference type="InterPro" id="IPR050316">
    <property type="entry name" value="Tyrosinase/Hemocyanin"/>
</dbReference>
<evidence type="ECO:0000256" key="9">
    <source>
        <dbReference type="ARBA" id="ARBA00048233"/>
    </source>
</evidence>
<name>M3D2B0_SPHMS</name>
<evidence type="ECO:0000256" key="12">
    <source>
        <dbReference type="SAM" id="SignalP"/>
    </source>
</evidence>
<dbReference type="eggNOG" id="ENOG502R1BY">
    <property type="taxonomic scope" value="Eukaryota"/>
</dbReference>
<comment type="catalytic activity">
    <reaction evidence="10">
        <text>L-tyrosine + O2 = L-dopaquinone + H2O</text>
        <dbReference type="Rhea" id="RHEA:18117"/>
        <dbReference type="ChEBI" id="CHEBI:15377"/>
        <dbReference type="ChEBI" id="CHEBI:15379"/>
        <dbReference type="ChEBI" id="CHEBI:57924"/>
        <dbReference type="ChEBI" id="CHEBI:58315"/>
        <dbReference type="EC" id="1.14.18.1"/>
    </reaction>
</comment>
<dbReference type="RefSeq" id="XP_016760496.1">
    <property type="nucleotide sequence ID" value="XM_016908927.1"/>
</dbReference>
<evidence type="ECO:0000256" key="10">
    <source>
        <dbReference type="ARBA" id="ARBA00048881"/>
    </source>
</evidence>
<dbReference type="EC" id="1.14.18.1" evidence="3"/>
<dbReference type="OMA" id="NGYCTHV"/>
<dbReference type="OrthoDB" id="6132182at2759"/>
<keyword evidence="5" id="KW-0560">Oxidoreductase</keyword>
<feature type="region of interest" description="Disordered" evidence="11">
    <location>
        <begin position="542"/>
        <end position="565"/>
    </location>
</feature>